<dbReference type="PROSITE" id="PS51257">
    <property type="entry name" value="PROKAR_LIPOPROTEIN"/>
    <property type="match status" value="1"/>
</dbReference>
<keyword evidence="1" id="KW-0812">Transmembrane</keyword>
<evidence type="ECO:0000313" key="2">
    <source>
        <dbReference type="EMBL" id="PLN83794.1"/>
    </source>
</evidence>
<keyword evidence="1" id="KW-1133">Transmembrane helix</keyword>
<organism evidence="2 3">
    <name type="scientific">Aspergillus taichungensis</name>
    <dbReference type="NCBI Taxonomy" id="482145"/>
    <lineage>
        <taxon>Eukaryota</taxon>
        <taxon>Fungi</taxon>
        <taxon>Dikarya</taxon>
        <taxon>Ascomycota</taxon>
        <taxon>Pezizomycotina</taxon>
        <taxon>Eurotiomycetes</taxon>
        <taxon>Eurotiomycetidae</taxon>
        <taxon>Eurotiales</taxon>
        <taxon>Aspergillaceae</taxon>
        <taxon>Aspergillus</taxon>
        <taxon>Aspergillus subgen. Circumdati</taxon>
    </lineage>
</organism>
<evidence type="ECO:0000313" key="3">
    <source>
        <dbReference type="Proteomes" id="UP000235023"/>
    </source>
</evidence>
<sequence length="78" mass="8770">MRCVVVVGRRWVRSGSIVLGVVGGCSCSSWGWGCKRRVWEVGVCRKFVWRNRSTFCMIYLSSVCFMDVVGGVLCVDSR</sequence>
<protein>
    <submittedName>
        <fullName evidence="2">Uncharacterized protein</fullName>
    </submittedName>
</protein>
<proteinExistence type="predicted"/>
<dbReference type="AlphaFoldDB" id="A0A2J5I1U6"/>
<name>A0A2J5I1U6_9EURO</name>
<dbReference type="EMBL" id="KZ559516">
    <property type="protein sequence ID" value="PLN83794.1"/>
    <property type="molecule type" value="Genomic_DNA"/>
</dbReference>
<reference evidence="3" key="1">
    <citation type="submission" date="2017-12" db="EMBL/GenBank/DDBJ databases">
        <authorList>
            <consortium name="DOE Joint Genome Institute"/>
            <person name="Mondo S.J."/>
            <person name="Kjaerbolling I."/>
            <person name="Vesth T.C."/>
            <person name="Frisvad J.C."/>
            <person name="Nybo J.L."/>
            <person name="Theobald S."/>
            <person name="Kuo A."/>
            <person name="Bowyer P."/>
            <person name="Matsuda Y."/>
            <person name="Lyhne E.K."/>
            <person name="Kogle M.E."/>
            <person name="Clum A."/>
            <person name="Lipzen A."/>
            <person name="Salamov A."/>
            <person name="Ngan C.Y."/>
            <person name="Daum C."/>
            <person name="Chiniquy J."/>
            <person name="Barry K."/>
            <person name="LaButti K."/>
            <person name="Haridas S."/>
            <person name="Simmons B.A."/>
            <person name="Magnuson J.K."/>
            <person name="Mortensen U.H."/>
            <person name="Larsen T.O."/>
            <person name="Grigoriev I.V."/>
            <person name="Baker S.E."/>
            <person name="Andersen M.R."/>
            <person name="Nordberg H.P."/>
            <person name="Cantor M.N."/>
            <person name="Hua S.X."/>
        </authorList>
    </citation>
    <scope>NUCLEOTIDE SEQUENCE [LARGE SCALE GENOMIC DNA]</scope>
    <source>
        <strain evidence="3">IBT 19404</strain>
    </source>
</reference>
<accession>A0A2J5I1U6</accession>
<evidence type="ECO:0000256" key="1">
    <source>
        <dbReference type="SAM" id="Phobius"/>
    </source>
</evidence>
<feature type="transmembrane region" description="Helical" evidence="1">
    <location>
        <begin position="52"/>
        <end position="75"/>
    </location>
</feature>
<keyword evidence="1" id="KW-0472">Membrane</keyword>
<keyword evidence="3" id="KW-1185">Reference proteome</keyword>
<dbReference type="Proteomes" id="UP000235023">
    <property type="component" value="Unassembled WGS sequence"/>
</dbReference>
<gene>
    <name evidence="2" type="ORF">BDW42DRAFT_164108</name>
</gene>